<dbReference type="Proteomes" id="UP000727071">
    <property type="component" value="Unassembled WGS sequence"/>
</dbReference>
<dbReference type="RefSeq" id="WP_224133774.1">
    <property type="nucleotide sequence ID" value="NZ_JAHBFS010000003.1"/>
</dbReference>
<proteinExistence type="predicted"/>
<accession>A0AB35G1P7</accession>
<dbReference type="PANTHER" id="PTHR38733:SF1">
    <property type="entry name" value="TYPE IV METHYL-DIRECTED RESTRICTION ENZYME ECOKMCRBC"/>
    <property type="match status" value="1"/>
</dbReference>
<evidence type="ECO:0000313" key="1">
    <source>
        <dbReference type="EMBL" id="MBZ6016518.1"/>
    </source>
</evidence>
<gene>
    <name evidence="1" type="ORF">KII88_08285</name>
</gene>
<name>A0AB35G1P7_LEUGE</name>
<comment type="caution">
    <text evidence="1">The sequence shown here is derived from an EMBL/GenBank/DDBJ whole genome shotgun (WGS) entry which is preliminary data.</text>
</comment>
<dbReference type="Pfam" id="PF10117">
    <property type="entry name" value="McrBC"/>
    <property type="match status" value="1"/>
</dbReference>
<sequence length="457" mass="53346">MTTLIIKDNGLKSKSEFGELRELTNKIADKTLAHLEQEGIFVFPELVKNAKDISREQMILRSINKDYQSSNVMGFLGFGIDRLVIASRFSNGSNDYFFQYLLEKVLDVPNIMDLNTDANQDNRIFNLLLFLFPYFLKLAMRKGVFKTYIQNQYNDGNVKGSIDIGRHITNNIPFTGRVAYNMREFSYDNYLMELIRHTMEFIKKKPYGNNLLKKMNDEVTLVIQVTQNYKYYDRRKVVMENKKNPIRHAYYHEYRALQRLCIMILQHDKHQIGSGNQQVHGILFDGAWLWEEYIHSLIGDLFYHPMNKEGKGAQRLFSTLQEGKIGLIYPDFINKDTNNRIIADAKYKPINNIGNKDYLQVLAYMFRFDANQGLYLYPEKNNLDNLTLMMNSGSTYESNVLKRDNISVMKCGLQIPTDINSYDDFVEKMKLSETNFLNILGSQRKNNIINIDQSLPL</sequence>
<reference evidence="1" key="1">
    <citation type="submission" date="2021-05" db="EMBL/GenBank/DDBJ databases">
        <title>Pangenome of Leuconostoc gelidum warrants species status for Leuconostoc gelidum subsp. gasicomitatum.</title>
        <authorList>
            <person name="Johansson P."/>
            <person name="Sade E."/>
            <person name="Hultman J."/>
            <person name="Auvinen P."/>
            <person name="Bjorkroth J."/>
        </authorList>
    </citation>
    <scope>NUCLEOTIDE SEQUENCE</scope>
    <source>
        <strain evidence="1">C220d</strain>
    </source>
</reference>
<protein>
    <submittedName>
        <fullName evidence="1">Uncharacterized protein</fullName>
    </submittedName>
</protein>
<dbReference type="AlphaFoldDB" id="A0AB35G1P7"/>
<dbReference type="InterPro" id="IPR019292">
    <property type="entry name" value="McrC"/>
</dbReference>
<organism evidence="1 2">
    <name type="scientific">Leuconostoc gelidum subsp. gelidum</name>
    <dbReference type="NCBI Taxonomy" id="1607839"/>
    <lineage>
        <taxon>Bacteria</taxon>
        <taxon>Bacillati</taxon>
        <taxon>Bacillota</taxon>
        <taxon>Bacilli</taxon>
        <taxon>Lactobacillales</taxon>
        <taxon>Lactobacillaceae</taxon>
        <taxon>Leuconostoc</taxon>
        <taxon>Leuconostoc gelidum group</taxon>
    </lineage>
</organism>
<dbReference type="PANTHER" id="PTHR38733">
    <property type="entry name" value="PROTEIN MCRC"/>
    <property type="match status" value="1"/>
</dbReference>
<evidence type="ECO:0000313" key="2">
    <source>
        <dbReference type="Proteomes" id="UP000727071"/>
    </source>
</evidence>
<dbReference type="EMBL" id="JAHBFV010000024">
    <property type="protein sequence ID" value="MBZ6016518.1"/>
    <property type="molecule type" value="Genomic_DNA"/>
</dbReference>